<dbReference type="Proteomes" id="UP000675163">
    <property type="component" value="Unassembled WGS sequence"/>
</dbReference>
<comment type="similarity">
    <text evidence="1">Belongs to the ComF/GntX family.</text>
</comment>
<gene>
    <name evidence="3" type="ORF">JOF28_002313</name>
</gene>
<feature type="domain" description="Phosphoribosyltransferase" evidence="2">
    <location>
        <begin position="186"/>
        <end position="231"/>
    </location>
</feature>
<organism evidence="3 4">
    <name type="scientific">Leucobacter exalbidus</name>
    <dbReference type="NCBI Taxonomy" id="662960"/>
    <lineage>
        <taxon>Bacteria</taxon>
        <taxon>Bacillati</taxon>
        <taxon>Actinomycetota</taxon>
        <taxon>Actinomycetes</taxon>
        <taxon>Micrococcales</taxon>
        <taxon>Microbacteriaceae</taxon>
        <taxon>Leucobacter</taxon>
    </lineage>
</organism>
<evidence type="ECO:0000313" key="3">
    <source>
        <dbReference type="EMBL" id="MBP1327081.1"/>
    </source>
</evidence>
<comment type="caution">
    <text evidence="3">The sequence shown here is derived from an EMBL/GenBank/DDBJ whole genome shotgun (WGS) entry which is preliminary data.</text>
</comment>
<proteinExistence type="inferred from homology"/>
<dbReference type="InterPro" id="IPR000836">
    <property type="entry name" value="PRTase_dom"/>
</dbReference>
<evidence type="ECO:0000259" key="2">
    <source>
        <dbReference type="Pfam" id="PF00156"/>
    </source>
</evidence>
<evidence type="ECO:0000256" key="1">
    <source>
        <dbReference type="ARBA" id="ARBA00008007"/>
    </source>
</evidence>
<protein>
    <submittedName>
        <fullName evidence="3">Amidophosphoribosyltransferase</fullName>
    </submittedName>
</protein>
<dbReference type="RefSeq" id="WP_209705889.1">
    <property type="nucleotide sequence ID" value="NZ_JAFIDA010000001.1"/>
</dbReference>
<reference evidence="3" key="1">
    <citation type="submission" date="2021-02" db="EMBL/GenBank/DDBJ databases">
        <title>Sequencing the genomes of 1000 actinobacteria strains.</title>
        <authorList>
            <person name="Klenk H.-P."/>
        </authorList>
    </citation>
    <scope>NUCLEOTIDE SEQUENCE</scope>
    <source>
        <strain evidence="3">DSM 22850</strain>
    </source>
</reference>
<accession>A0A940PXU6</accession>
<dbReference type="AlphaFoldDB" id="A0A940PXU6"/>
<name>A0A940PXU6_9MICO</name>
<keyword evidence="4" id="KW-1185">Reference proteome</keyword>
<dbReference type="SUPFAM" id="SSF53271">
    <property type="entry name" value="PRTase-like"/>
    <property type="match status" value="1"/>
</dbReference>
<dbReference type="PANTHER" id="PTHR47505:SF1">
    <property type="entry name" value="DNA UTILIZATION PROTEIN YHGH"/>
    <property type="match status" value="1"/>
</dbReference>
<sequence length="240" mass="25240">MAVTPAAPTTAPLATTARELLADLGALVWPVACVSCGAADRALCDPCRTRLRTAAPLAYESVLAPVPAYARGPYAGELRAVVVAYKHEQRTGFARVLGEQLAHPLVRALSHASEPPLLIAAPSRASQLRARGFRHVDAMIAAAMKHDPDRATLMRALTSTRGRRSQVGLDAATRAQNAARIAVRRSCHARLRGREVIVVDDIMTTGATVRAACEALQAVGARVIAAAVLASVSYEGTPGK</sequence>
<dbReference type="Pfam" id="PF00156">
    <property type="entry name" value="Pribosyltran"/>
    <property type="match status" value="1"/>
</dbReference>
<dbReference type="InterPro" id="IPR051910">
    <property type="entry name" value="ComF/GntX_DNA_util-trans"/>
</dbReference>
<dbReference type="CDD" id="cd06223">
    <property type="entry name" value="PRTases_typeI"/>
    <property type="match status" value="1"/>
</dbReference>
<dbReference type="Gene3D" id="3.40.50.2020">
    <property type="match status" value="1"/>
</dbReference>
<dbReference type="EMBL" id="JAFIDA010000001">
    <property type="protein sequence ID" value="MBP1327081.1"/>
    <property type="molecule type" value="Genomic_DNA"/>
</dbReference>
<dbReference type="PANTHER" id="PTHR47505">
    <property type="entry name" value="DNA UTILIZATION PROTEIN YHGH"/>
    <property type="match status" value="1"/>
</dbReference>
<evidence type="ECO:0000313" key="4">
    <source>
        <dbReference type="Proteomes" id="UP000675163"/>
    </source>
</evidence>
<dbReference type="InterPro" id="IPR029057">
    <property type="entry name" value="PRTase-like"/>
</dbReference>